<dbReference type="STRING" id="1660074.CVIC8964_0191"/>
<dbReference type="EMBL" id="CP018791">
    <property type="protein sequence ID" value="ARR01628.1"/>
    <property type="molecule type" value="Genomic_DNA"/>
</dbReference>
<dbReference type="OrthoDB" id="5362755at2"/>
<reference evidence="1 2" key="1">
    <citation type="journal article" date="2017" name="Genome Biol. Evol.">
        <title>Comparative Genomic Analysis Identifies a Campylobacter Clade Deficient in Selenium Metabolism.</title>
        <authorList>
            <person name="Miller W.G."/>
            <person name="Yee E."/>
            <person name="Lopes B.S."/>
            <person name="Chapman M.H."/>
            <person name="Huynh S."/>
            <person name="Bono J.L."/>
            <person name="Parker C.T."/>
            <person name="Strachan N.J.C."/>
            <person name="Forbes K.J."/>
        </authorList>
    </citation>
    <scope>NUCLEOTIDE SEQUENCE [LARGE SCALE GENOMIC DNA]</scope>
    <source>
        <strain evidence="1 2">RM8964</strain>
    </source>
</reference>
<name>A0A1X9SZC3_9BACT</name>
<dbReference type="Proteomes" id="UP000194265">
    <property type="component" value="Chromosome"/>
</dbReference>
<protein>
    <recommendedName>
        <fullName evidence="3">Glycosyltransferase, family 2</fullName>
    </recommendedName>
</protein>
<dbReference type="AlphaFoldDB" id="A0A1X9SZC3"/>
<organism evidence="1 2">
    <name type="scientific">Campylobacter vicugnae</name>
    <dbReference type="NCBI Taxonomy" id="1660076"/>
    <lineage>
        <taxon>Bacteria</taxon>
        <taxon>Pseudomonadati</taxon>
        <taxon>Campylobacterota</taxon>
        <taxon>Epsilonproteobacteria</taxon>
        <taxon>Campylobacterales</taxon>
        <taxon>Campylobacteraceae</taxon>
        <taxon>Campylobacter</taxon>
    </lineage>
</organism>
<dbReference type="RefSeq" id="WP_086333329.1">
    <property type="nucleotide sequence ID" value="NZ_CP018791.1"/>
</dbReference>
<evidence type="ECO:0000313" key="1">
    <source>
        <dbReference type="EMBL" id="ARR01628.1"/>
    </source>
</evidence>
<sequence length="397" mass="47040">MAKNKICFLIPTHLPRFERAYAFMRSFRNCDLHRQADLCFVFSSYSDEITFLVKYGGEFRSIVLENELKNVKDNKAIINIKKLYALYLLQKDYEYIIILDDESMIIKNINLMNMCKEFQKNKLLYGNQTQANWSGIYRESIKFFDKKVPQGLYFWFNQLCIYPCKFLQDFFDKSGLERDFIKHDFSRISGASFDYIVFGLYLIAYRGFKILDLECLTRWGVVEHNTLAPYSKKIFSIKFYHSNPNSLYIKDRNSVFCLIHLDRMHKFEYINTNIAIRKIQNRLSYKLGQAMIENSKSILGYLKMPYTLYSIKKQHHIEQIAYNKIIKDNPNLKLPPLESYPDYQEALKCKNHLSYKLGEALIKANNKGFITGGGGYWLLFEISRIIKEHKKAKNENR</sequence>
<gene>
    <name evidence="1" type="ORF">CVIC8964_0191</name>
</gene>
<evidence type="ECO:0000313" key="2">
    <source>
        <dbReference type="Proteomes" id="UP000194265"/>
    </source>
</evidence>
<evidence type="ECO:0008006" key="3">
    <source>
        <dbReference type="Google" id="ProtNLM"/>
    </source>
</evidence>
<proteinExistence type="predicted"/>
<accession>A0A1X9SZC3</accession>